<dbReference type="PANTHER" id="PTHR10155:SF5">
    <property type="entry name" value="SUPPRESSOR OF CYTOKINE SIGNALING 7"/>
    <property type="match status" value="1"/>
</dbReference>
<dbReference type="Pfam" id="PF07525">
    <property type="entry name" value="SOCS_box"/>
    <property type="match status" value="1"/>
</dbReference>
<evidence type="ECO:0000256" key="5">
    <source>
        <dbReference type="PROSITE-ProRule" id="PRU00191"/>
    </source>
</evidence>
<dbReference type="SUPFAM" id="SSF55550">
    <property type="entry name" value="SH2 domain"/>
    <property type="match status" value="1"/>
</dbReference>
<dbReference type="PROSITE" id="PS50001">
    <property type="entry name" value="SH2"/>
    <property type="match status" value="1"/>
</dbReference>
<reference evidence="8" key="1">
    <citation type="submission" date="2014-07" db="EMBL/GenBank/DDBJ databases">
        <authorList>
            <person name="Martin A.A"/>
            <person name="De Silva N."/>
        </authorList>
    </citation>
    <scope>NUCLEOTIDE SEQUENCE</scope>
</reference>
<dbReference type="SMART" id="SM00969">
    <property type="entry name" value="SOCS_box"/>
    <property type="match status" value="1"/>
</dbReference>
<reference evidence="9" key="2">
    <citation type="submission" date="2015-08" db="UniProtKB">
        <authorList>
            <consortium name="WormBaseParasite"/>
        </authorList>
    </citation>
    <scope>IDENTIFICATION</scope>
</reference>
<dbReference type="SMART" id="SM00252">
    <property type="entry name" value="SH2"/>
    <property type="match status" value="1"/>
</dbReference>
<dbReference type="Pfam" id="PF00017">
    <property type="entry name" value="SH2"/>
    <property type="match status" value="1"/>
</dbReference>
<dbReference type="STRING" id="75913.A0A0K0G0Q3"/>
<keyword evidence="2" id="KW-0734">Signal transduction inhibitor</keyword>
<accession>A0A0K0G0Q3</accession>
<keyword evidence="3" id="KW-0833">Ubl conjugation pathway</keyword>
<dbReference type="PROSITE" id="PS50225">
    <property type="entry name" value="SOCS"/>
    <property type="match status" value="1"/>
</dbReference>
<protein>
    <submittedName>
        <fullName evidence="9">LP02169p (inferred by orthology to a D. melanogaster protein)</fullName>
    </submittedName>
</protein>
<proteinExistence type="predicted"/>
<evidence type="ECO:0000259" key="7">
    <source>
        <dbReference type="PROSITE" id="PS50225"/>
    </source>
</evidence>
<evidence type="ECO:0000259" key="6">
    <source>
        <dbReference type="PROSITE" id="PS50001"/>
    </source>
</evidence>
<dbReference type="InterPro" id="IPR000980">
    <property type="entry name" value="SH2"/>
</dbReference>
<dbReference type="Gene3D" id="3.30.505.10">
    <property type="entry name" value="SH2 domain"/>
    <property type="match status" value="1"/>
</dbReference>
<evidence type="ECO:0000313" key="9">
    <source>
        <dbReference type="WBParaSite" id="SVE_1828900.1"/>
    </source>
</evidence>
<dbReference type="Proteomes" id="UP000035680">
    <property type="component" value="Unassembled WGS sequence"/>
</dbReference>
<evidence type="ECO:0000256" key="2">
    <source>
        <dbReference type="ARBA" id="ARBA00022700"/>
    </source>
</evidence>
<organism evidence="8 9">
    <name type="scientific">Strongyloides venezuelensis</name>
    <name type="common">Threadworm</name>
    <dbReference type="NCBI Taxonomy" id="75913"/>
    <lineage>
        <taxon>Eukaryota</taxon>
        <taxon>Metazoa</taxon>
        <taxon>Ecdysozoa</taxon>
        <taxon>Nematoda</taxon>
        <taxon>Chromadorea</taxon>
        <taxon>Rhabditida</taxon>
        <taxon>Tylenchina</taxon>
        <taxon>Panagrolaimomorpha</taxon>
        <taxon>Strongyloidoidea</taxon>
        <taxon>Strongyloididae</taxon>
        <taxon>Strongyloides</taxon>
    </lineage>
</organism>
<evidence type="ECO:0000313" key="8">
    <source>
        <dbReference type="Proteomes" id="UP000035680"/>
    </source>
</evidence>
<dbReference type="AlphaFoldDB" id="A0A0K0G0Q3"/>
<keyword evidence="8" id="KW-1185">Reference proteome</keyword>
<name>A0A0K0G0Q3_STRVS</name>
<dbReference type="InterPro" id="IPR036860">
    <property type="entry name" value="SH2_dom_sf"/>
</dbReference>
<evidence type="ECO:0000256" key="1">
    <source>
        <dbReference type="ARBA" id="ARBA00022604"/>
    </source>
</evidence>
<dbReference type="PANTHER" id="PTHR10155">
    <property type="entry name" value="PHOSPHATIDYLINOSITOL 3-KINASE REGULATORY SUBUNIT"/>
    <property type="match status" value="1"/>
</dbReference>
<feature type="domain" description="SOCS box" evidence="7">
    <location>
        <begin position="121"/>
        <end position="172"/>
    </location>
</feature>
<dbReference type="GO" id="GO:0035556">
    <property type="term" value="P:intracellular signal transduction"/>
    <property type="evidence" value="ECO:0007669"/>
    <property type="project" value="InterPro"/>
</dbReference>
<keyword evidence="4 5" id="KW-0727">SH2 domain</keyword>
<dbReference type="GO" id="GO:0009968">
    <property type="term" value="P:negative regulation of signal transduction"/>
    <property type="evidence" value="ECO:0007669"/>
    <property type="project" value="UniProtKB-KW"/>
</dbReference>
<dbReference type="SUPFAM" id="SSF158235">
    <property type="entry name" value="SOCS box-like"/>
    <property type="match status" value="1"/>
</dbReference>
<evidence type="ECO:0000256" key="3">
    <source>
        <dbReference type="ARBA" id="ARBA00022786"/>
    </source>
</evidence>
<evidence type="ECO:0000256" key="4">
    <source>
        <dbReference type="ARBA" id="ARBA00022999"/>
    </source>
</evidence>
<feature type="domain" description="SH2" evidence="6">
    <location>
        <begin position="16"/>
        <end position="126"/>
    </location>
</feature>
<dbReference type="WBParaSite" id="SVE_1828900.1">
    <property type="protein sequence ID" value="SVE_1828900.1"/>
    <property type="gene ID" value="SVE_1828900"/>
</dbReference>
<dbReference type="GO" id="GO:0005942">
    <property type="term" value="C:phosphatidylinositol 3-kinase complex"/>
    <property type="evidence" value="ECO:0007669"/>
    <property type="project" value="TreeGrafter"/>
</dbReference>
<dbReference type="GO" id="GO:0046854">
    <property type="term" value="P:phosphatidylinositol phosphate biosynthetic process"/>
    <property type="evidence" value="ECO:0007669"/>
    <property type="project" value="TreeGrafter"/>
</dbReference>
<dbReference type="InterPro" id="IPR036036">
    <property type="entry name" value="SOCS_box-like_dom_sf"/>
</dbReference>
<dbReference type="GO" id="GO:0046935">
    <property type="term" value="F:1-phosphatidylinositol-3-kinase regulator activity"/>
    <property type="evidence" value="ECO:0007669"/>
    <property type="project" value="TreeGrafter"/>
</dbReference>
<sequence>MTSISDSIAELRKCQWYWGGISSREAEDLLATQPPGTFLVRDSRNENYIYSLTFKTDDNIIHSRLAKYNGYYCLGGPHSLIKSQSIIQFIEKTIEYSKNIRQHCLLMHSNDHLNNGAEQIFLLYPLKRTNLMPSLKYWCRISLRNHIVDVNRIKSLPIPMILQKYLMEKKYLMIS</sequence>
<keyword evidence="1" id="KW-0341">Growth regulation</keyword>
<dbReference type="InterPro" id="IPR001496">
    <property type="entry name" value="SOCS_box"/>
</dbReference>